<evidence type="ECO:0000256" key="1">
    <source>
        <dbReference type="SAM" id="Phobius"/>
    </source>
</evidence>
<dbReference type="EMBL" id="LAZR01000633">
    <property type="protein sequence ID" value="KKN62186.1"/>
    <property type="molecule type" value="Genomic_DNA"/>
</dbReference>
<gene>
    <name evidence="2" type="ORF">LCGC14_0514650</name>
</gene>
<protein>
    <submittedName>
        <fullName evidence="2">Uncharacterized protein</fullName>
    </submittedName>
</protein>
<keyword evidence="1" id="KW-0812">Transmembrane</keyword>
<dbReference type="AlphaFoldDB" id="A0A0F9ULU7"/>
<evidence type="ECO:0000313" key="2">
    <source>
        <dbReference type="EMBL" id="KKN62186.1"/>
    </source>
</evidence>
<proteinExistence type="predicted"/>
<accession>A0A0F9ULU7</accession>
<organism evidence="2">
    <name type="scientific">marine sediment metagenome</name>
    <dbReference type="NCBI Taxonomy" id="412755"/>
    <lineage>
        <taxon>unclassified sequences</taxon>
        <taxon>metagenomes</taxon>
        <taxon>ecological metagenomes</taxon>
    </lineage>
</organism>
<keyword evidence="1" id="KW-0472">Membrane</keyword>
<keyword evidence="1" id="KW-1133">Transmembrane helix</keyword>
<reference evidence="2" key="1">
    <citation type="journal article" date="2015" name="Nature">
        <title>Complex archaea that bridge the gap between prokaryotes and eukaryotes.</title>
        <authorList>
            <person name="Spang A."/>
            <person name="Saw J.H."/>
            <person name="Jorgensen S.L."/>
            <person name="Zaremba-Niedzwiedzka K."/>
            <person name="Martijn J."/>
            <person name="Lind A.E."/>
            <person name="van Eijk R."/>
            <person name="Schleper C."/>
            <person name="Guy L."/>
            <person name="Ettema T.J."/>
        </authorList>
    </citation>
    <scope>NUCLEOTIDE SEQUENCE</scope>
</reference>
<name>A0A0F9ULU7_9ZZZZ</name>
<sequence>MNPYEWLYTYLTPWWKRPWTYVTIDARQKYPLPWQLCLSGVMVIVGHFFWGTGLLVFGGGVTLGILMGHFWWPHKYTLISKVTNPQEYP</sequence>
<comment type="caution">
    <text evidence="2">The sequence shown here is derived from an EMBL/GenBank/DDBJ whole genome shotgun (WGS) entry which is preliminary data.</text>
</comment>
<feature type="transmembrane region" description="Helical" evidence="1">
    <location>
        <begin position="48"/>
        <end position="72"/>
    </location>
</feature>